<dbReference type="PROSITE" id="PS51257">
    <property type="entry name" value="PROKAR_LIPOPROTEIN"/>
    <property type="match status" value="1"/>
</dbReference>
<keyword evidence="3" id="KW-1185">Reference proteome</keyword>
<dbReference type="EMBL" id="FNCZ01000006">
    <property type="protein sequence ID" value="SDH97187.1"/>
    <property type="molecule type" value="Genomic_DNA"/>
</dbReference>
<keyword evidence="1" id="KW-0732">Signal</keyword>
<dbReference type="RefSeq" id="WP_092468938.1">
    <property type="nucleotide sequence ID" value="NZ_FNCZ01000006.1"/>
</dbReference>
<proteinExistence type="predicted"/>
<gene>
    <name evidence="2" type="ORF">SAMN04489796_10612</name>
</gene>
<organism evidence="2 3">
    <name type="scientific">Winogradskyella thalassocola</name>
    <dbReference type="NCBI Taxonomy" id="262004"/>
    <lineage>
        <taxon>Bacteria</taxon>
        <taxon>Pseudomonadati</taxon>
        <taxon>Bacteroidota</taxon>
        <taxon>Flavobacteriia</taxon>
        <taxon>Flavobacteriales</taxon>
        <taxon>Flavobacteriaceae</taxon>
        <taxon>Winogradskyella</taxon>
    </lineage>
</organism>
<dbReference type="Proteomes" id="UP000199492">
    <property type="component" value="Unassembled WGS sequence"/>
</dbReference>
<feature type="chain" id="PRO_5011449698" description="Lipoprotein" evidence="1">
    <location>
        <begin position="26"/>
        <end position="375"/>
    </location>
</feature>
<dbReference type="STRING" id="262004.SAMN04489796_10612"/>
<evidence type="ECO:0008006" key="4">
    <source>
        <dbReference type="Google" id="ProtNLM"/>
    </source>
</evidence>
<name>A0A1G8GS72_9FLAO</name>
<dbReference type="AlphaFoldDB" id="A0A1G8GS72"/>
<protein>
    <recommendedName>
        <fullName evidence="4">Lipoprotein</fullName>
    </recommendedName>
</protein>
<reference evidence="3" key="1">
    <citation type="submission" date="2016-10" db="EMBL/GenBank/DDBJ databases">
        <authorList>
            <person name="Varghese N."/>
            <person name="Submissions S."/>
        </authorList>
    </citation>
    <scope>NUCLEOTIDE SEQUENCE [LARGE SCALE GENOMIC DNA]</scope>
    <source>
        <strain evidence="3">DSM 15363</strain>
    </source>
</reference>
<evidence type="ECO:0000313" key="3">
    <source>
        <dbReference type="Proteomes" id="UP000199492"/>
    </source>
</evidence>
<feature type="signal peptide" evidence="1">
    <location>
        <begin position="1"/>
        <end position="25"/>
    </location>
</feature>
<evidence type="ECO:0000256" key="1">
    <source>
        <dbReference type="SAM" id="SignalP"/>
    </source>
</evidence>
<accession>A0A1G8GS72</accession>
<sequence>MTSIKSQLLTILIVSFLVSCSFSNSQNEQENNDSKTTQNKKLKNVKVYDDTNGMVVLHFPIPKDWNYDADKNAEFMLTAPNNIKVAQPQPQTYAYANDAFSLQTLQQMQSQDFEIAPVSALSDILQNHVIPSAESQGYTLIKDYKLPGVLNFLQRYESGILKTGMKSEFHVLGTDWKDSNGNKSFIVFVQTIMYKHGFIYWTLQSTELEAPTAHFNDAKDAFIYALANRQINMAWQQVKNRELLESIRSNNAYWEKVTRQSQIQHNQRMAAIESRGNTARAIGNTYSDILDISHSGYLKRDAMNSAGYSKTVNMIGERSTISSTATGEQYNVKAGSKFYWVNTNGEYFGTDNAFYDPRVDNRVNNSEWTQFEINN</sequence>
<dbReference type="OrthoDB" id="5496149at2"/>
<evidence type="ECO:0000313" key="2">
    <source>
        <dbReference type="EMBL" id="SDH97187.1"/>
    </source>
</evidence>